<dbReference type="OrthoDB" id="2971455at2"/>
<evidence type="ECO:0000313" key="1">
    <source>
        <dbReference type="EMBL" id="MTT30730.1"/>
    </source>
</evidence>
<reference evidence="1 2" key="1">
    <citation type="submission" date="2019-11" db="EMBL/GenBank/DDBJ databases">
        <title>Terrilactibacillus tamarindus sp. nov. BCM23-1 isolated from bark of Tamarindus indica.</title>
        <authorList>
            <person name="Kingkaew E."/>
            <person name="Tanasupawat S."/>
        </authorList>
    </citation>
    <scope>NUCLEOTIDE SEQUENCE [LARGE SCALE GENOMIC DNA]</scope>
    <source>
        <strain evidence="1 2">BCM23-1</strain>
    </source>
</reference>
<sequence>MVEIKCPHCEVVGKEHIVSTESIEKCKNGDAWFHIAYCDKCGHVYGTFTKTVKHPSHNLYPIF</sequence>
<dbReference type="AlphaFoldDB" id="A0A6N8CMJ8"/>
<dbReference type="EMBL" id="WNHB01000002">
    <property type="protein sequence ID" value="MTT30730.1"/>
    <property type="molecule type" value="Genomic_DNA"/>
</dbReference>
<organism evidence="1 2">
    <name type="scientific">Terrilactibacillus tamarindi</name>
    <dbReference type="NCBI Taxonomy" id="2599694"/>
    <lineage>
        <taxon>Bacteria</taxon>
        <taxon>Bacillati</taxon>
        <taxon>Bacillota</taxon>
        <taxon>Bacilli</taxon>
        <taxon>Bacillales</taxon>
        <taxon>Bacillaceae</taxon>
        <taxon>Terrilactibacillus</taxon>
    </lineage>
</organism>
<evidence type="ECO:0000313" key="2">
    <source>
        <dbReference type="Proteomes" id="UP000440978"/>
    </source>
</evidence>
<name>A0A6N8CMJ8_9BACI</name>
<comment type="caution">
    <text evidence="1">The sequence shown here is derived from an EMBL/GenBank/DDBJ whole genome shotgun (WGS) entry which is preliminary data.</text>
</comment>
<protein>
    <submittedName>
        <fullName evidence="1">Transcriptional regulator</fullName>
    </submittedName>
</protein>
<accession>A0A6N8CMJ8</accession>
<dbReference type="RefSeq" id="WP_155216197.1">
    <property type="nucleotide sequence ID" value="NZ_WNHB01000002.1"/>
</dbReference>
<keyword evidence="2" id="KW-1185">Reference proteome</keyword>
<dbReference type="Proteomes" id="UP000440978">
    <property type="component" value="Unassembled WGS sequence"/>
</dbReference>
<proteinExistence type="predicted"/>
<gene>
    <name evidence="1" type="ORF">GMB86_01715</name>
</gene>